<dbReference type="Proteomes" id="UP000182409">
    <property type="component" value="Unassembled WGS sequence"/>
</dbReference>
<dbReference type="OrthoDB" id="8125412at2"/>
<dbReference type="AlphaFoldDB" id="A0A1H4IW05"/>
<sequence>MDDVTLMKVPDGGFAYVPSRGRAFSTGVVALEGHVLRRVHLQHPLSFEAGFQFAAGSIRAAGRPLNALCGCELRIARRLTRSEFSEFNQRYIAALRTAGFNTEPVNPAARTNVVPFAGTPTDATLTAFTFATPGCARPTGPDFLVSGKPELTGDSDEVIAPSDQSVAGLEAKAAFVLEELQLIVRQLGAQWVNATAVQIYSQHSVGNLKVVSESGLPIAVFTHVPGDPPVFGPGGVPLEFEADVRSVTLEDAL</sequence>
<evidence type="ECO:0000313" key="1">
    <source>
        <dbReference type="EMBL" id="SEB38045.1"/>
    </source>
</evidence>
<dbReference type="EMBL" id="FNSD01000001">
    <property type="protein sequence ID" value="SEB38045.1"/>
    <property type="molecule type" value="Genomic_DNA"/>
</dbReference>
<gene>
    <name evidence="1" type="ORF">SAMN05443244_0122</name>
</gene>
<dbReference type="RefSeq" id="WP_074651870.1">
    <property type="nucleotide sequence ID" value="NZ_FNSD01000001.1"/>
</dbReference>
<reference evidence="1 2" key="1">
    <citation type="submission" date="2016-10" db="EMBL/GenBank/DDBJ databases">
        <authorList>
            <person name="de Groot N.N."/>
        </authorList>
    </citation>
    <scope>NUCLEOTIDE SEQUENCE [LARGE SCALE GENOMIC DNA]</scope>
    <source>
        <strain evidence="1 2">AB35.6</strain>
    </source>
</reference>
<name>A0A1H4IW05_9BACT</name>
<organism evidence="1 2">
    <name type="scientific">Terriglobus roseus</name>
    <dbReference type="NCBI Taxonomy" id="392734"/>
    <lineage>
        <taxon>Bacteria</taxon>
        <taxon>Pseudomonadati</taxon>
        <taxon>Acidobacteriota</taxon>
        <taxon>Terriglobia</taxon>
        <taxon>Terriglobales</taxon>
        <taxon>Acidobacteriaceae</taxon>
        <taxon>Terriglobus</taxon>
    </lineage>
</organism>
<accession>A0A1H4IW05</accession>
<evidence type="ECO:0008006" key="3">
    <source>
        <dbReference type="Google" id="ProtNLM"/>
    </source>
</evidence>
<protein>
    <recommendedName>
        <fullName evidence="3">RidA family protein</fullName>
    </recommendedName>
</protein>
<proteinExistence type="predicted"/>
<evidence type="ECO:0000313" key="2">
    <source>
        <dbReference type="Proteomes" id="UP000182409"/>
    </source>
</evidence>